<evidence type="ECO:0000313" key="2">
    <source>
        <dbReference type="Proteomes" id="UP001341840"/>
    </source>
</evidence>
<sequence length="286" mass="33920">MEFERYGEWNVWQKQRNTREWTTEKYRRFTTKDGALKAIAEMDNINLRGNKVRVKEAYYRGDYDYRMGYHAELINTTGRVVKKVNGREFDPTGELVINIRCEDTVEENSVLGLEEILDEWSFLSYNKNLSVCATVEKDLSIKQVIKNNNKEEHQESRNVLLQVVLNEWDKEGLQQRVRKVLEETLLGQNGTKEDEGKNFDEQSEGDQYEWEDDFTSNYVHSLDLDETLNHMWEVHCQGSKIKKKKKKRITSEIIRNKVTNDVQSLGNPKMCKMEMKHWTRRMTTTM</sequence>
<organism evidence="1 2">
    <name type="scientific">Stylosanthes scabra</name>
    <dbReference type="NCBI Taxonomy" id="79078"/>
    <lineage>
        <taxon>Eukaryota</taxon>
        <taxon>Viridiplantae</taxon>
        <taxon>Streptophyta</taxon>
        <taxon>Embryophyta</taxon>
        <taxon>Tracheophyta</taxon>
        <taxon>Spermatophyta</taxon>
        <taxon>Magnoliopsida</taxon>
        <taxon>eudicotyledons</taxon>
        <taxon>Gunneridae</taxon>
        <taxon>Pentapetalae</taxon>
        <taxon>rosids</taxon>
        <taxon>fabids</taxon>
        <taxon>Fabales</taxon>
        <taxon>Fabaceae</taxon>
        <taxon>Papilionoideae</taxon>
        <taxon>50 kb inversion clade</taxon>
        <taxon>dalbergioids sensu lato</taxon>
        <taxon>Dalbergieae</taxon>
        <taxon>Pterocarpus clade</taxon>
        <taxon>Stylosanthes</taxon>
    </lineage>
</organism>
<accession>A0ABU6ZI04</accession>
<protein>
    <submittedName>
        <fullName evidence="1">Uncharacterized protein</fullName>
    </submittedName>
</protein>
<dbReference type="Proteomes" id="UP001341840">
    <property type="component" value="Unassembled WGS sequence"/>
</dbReference>
<name>A0ABU6ZI04_9FABA</name>
<dbReference type="InterPro" id="IPR035979">
    <property type="entry name" value="RBD_domain_sf"/>
</dbReference>
<comment type="caution">
    <text evidence="1">The sequence shown here is derived from an EMBL/GenBank/DDBJ whole genome shotgun (WGS) entry which is preliminary data.</text>
</comment>
<keyword evidence="2" id="KW-1185">Reference proteome</keyword>
<reference evidence="1 2" key="1">
    <citation type="journal article" date="2023" name="Plants (Basel)">
        <title>Bridging the Gap: Combining Genomics and Transcriptomics Approaches to Understand Stylosanthes scabra, an Orphan Legume from the Brazilian Caatinga.</title>
        <authorList>
            <person name="Ferreira-Neto J.R.C."/>
            <person name="da Silva M.D."/>
            <person name="Binneck E."/>
            <person name="de Melo N.F."/>
            <person name="da Silva R.H."/>
            <person name="de Melo A.L.T.M."/>
            <person name="Pandolfi V."/>
            <person name="Bustamante F.O."/>
            <person name="Brasileiro-Vidal A.C."/>
            <person name="Benko-Iseppon A.M."/>
        </authorList>
    </citation>
    <scope>NUCLEOTIDE SEQUENCE [LARGE SCALE GENOMIC DNA]</scope>
    <source>
        <tissue evidence="1">Leaves</tissue>
    </source>
</reference>
<proteinExistence type="predicted"/>
<dbReference type="SUPFAM" id="SSF54928">
    <property type="entry name" value="RNA-binding domain, RBD"/>
    <property type="match status" value="1"/>
</dbReference>
<gene>
    <name evidence="1" type="ORF">PIB30_056057</name>
</gene>
<dbReference type="EMBL" id="JASCZI010272304">
    <property type="protein sequence ID" value="MED6221570.1"/>
    <property type="molecule type" value="Genomic_DNA"/>
</dbReference>
<evidence type="ECO:0000313" key="1">
    <source>
        <dbReference type="EMBL" id="MED6221570.1"/>
    </source>
</evidence>